<dbReference type="Pfam" id="PF04474">
    <property type="entry name" value="DUF554"/>
    <property type="match status" value="1"/>
</dbReference>
<reference evidence="2 3" key="1">
    <citation type="submission" date="2016-10" db="EMBL/GenBank/DDBJ databases">
        <authorList>
            <person name="de Groot N.N."/>
        </authorList>
    </citation>
    <scope>NUCLEOTIDE SEQUENCE [LARGE SCALE GENOMIC DNA]</scope>
    <source>
        <strain evidence="2 3">DSM 18346</strain>
    </source>
</reference>
<dbReference type="OrthoDB" id="9797976at2"/>
<keyword evidence="1" id="KW-0812">Transmembrane</keyword>
<keyword evidence="3" id="KW-1185">Reference proteome</keyword>
<dbReference type="PANTHER" id="PTHR36111:SF2">
    <property type="entry name" value="INNER MEMBRANE PROTEIN"/>
    <property type="match status" value="1"/>
</dbReference>
<gene>
    <name evidence="2" type="ORF">SAMN05660472_01695</name>
</gene>
<protein>
    <recommendedName>
        <fullName evidence="4">DUF554 domain-containing protein</fullName>
    </recommendedName>
</protein>
<feature type="transmembrane region" description="Helical" evidence="1">
    <location>
        <begin position="56"/>
        <end position="75"/>
    </location>
</feature>
<name>A0A1G9D9Q5_9FIRM</name>
<evidence type="ECO:0000313" key="2">
    <source>
        <dbReference type="EMBL" id="SDK60629.1"/>
    </source>
</evidence>
<feature type="transmembrane region" description="Helical" evidence="1">
    <location>
        <begin position="188"/>
        <end position="208"/>
    </location>
</feature>
<dbReference type="PANTHER" id="PTHR36111">
    <property type="entry name" value="INNER MEMBRANE PROTEIN-RELATED"/>
    <property type="match status" value="1"/>
</dbReference>
<keyword evidence="1" id="KW-1133">Transmembrane helix</keyword>
<evidence type="ECO:0008006" key="4">
    <source>
        <dbReference type="Google" id="ProtNLM"/>
    </source>
</evidence>
<dbReference type="AlphaFoldDB" id="A0A1G9D9Q5"/>
<dbReference type="Proteomes" id="UP000198718">
    <property type="component" value="Unassembled WGS sequence"/>
</dbReference>
<feature type="transmembrane region" description="Helical" evidence="1">
    <location>
        <begin position="6"/>
        <end position="26"/>
    </location>
</feature>
<feature type="transmembrane region" description="Helical" evidence="1">
    <location>
        <begin position="33"/>
        <end position="50"/>
    </location>
</feature>
<dbReference type="InterPro" id="IPR007563">
    <property type="entry name" value="DUF554"/>
</dbReference>
<dbReference type="EMBL" id="FNFP01000002">
    <property type="protein sequence ID" value="SDK60629.1"/>
    <property type="molecule type" value="Genomic_DNA"/>
</dbReference>
<feature type="transmembrane region" description="Helical" evidence="1">
    <location>
        <begin position="146"/>
        <end position="176"/>
    </location>
</feature>
<feature type="transmembrane region" description="Helical" evidence="1">
    <location>
        <begin position="214"/>
        <end position="236"/>
    </location>
</feature>
<sequence>MPYGIIINCAIVALGGILGSILGKYIPQRICDFLSKLFGITSITIGITLMGKINSLSAVMLALILGAIVGEGFRFEDKLKSLSVKLKSVEEHYVNKNGINRNQSTEKFISILILICTGSTGLMGAMTEAMTNDASILVAKSVLDLFASAIFASTLGISICLIAIPQFLIYISLFLLSRFITPYVTPYMVADFMACGGVIAFVTGLRIAEIKSMNLSSLLPALLFVMPISWLWMLVFS</sequence>
<evidence type="ECO:0000256" key="1">
    <source>
        <dbReference type="SAM" id="Phobius"/>
    </source>
</evidence>
<organism evidence="2 3">
    <name type="scientific">Natronincola ferrireducens</name>
    <dbReference type="NCBI Taxonomy" id="393762"/>
    <lineage>
        <taxon>Bacteria</taxon>
        <taxon>Bacillati</taxon>
        <taxon>Bacillota</taxon>
        <taxon>Clostridia</taxon>
        <taxon>Peptostreptococcales</taxon>
        <taxon>Natronincolaceae</taxon>
        <taxon>Natronincola</taxon>
    </lineage>
</organism>
<dbReference type="RefSeq" id="WP_090553260.1">
    <property type="nucleotide sequence ID" value="NZ_FNFP01000002.1"/>
</dbReference>
<proteinExistence type="predicted"/>
<evidence type="ECO:0000313" key="3">
    <source>
        <dbReference type="Proteomes" id="UP000198718"/>
    </source>
</evidence>
<keyword evidence="1" id="KW-0472">Membrane</keyword>
<accession>A0A1G9D9Q5</accession>
<feature type="transmembrane region" description="Helical" evidence="1">
    <location>
        <begin position="108"/>
        <end position="126"/>
    </location>
</feature>